<dbReference type="SUPFAM" id="SSF161098">
    <property type="entry name" value="MetI-like"/>
    <property type="match status" value="1"/>
</dbReference>
<dbReference type="PANTHER" id="PTHR43744">
    <property type="entry name" value="ABC TRANSPORTER PERMEASE PROTEIN MG189-RELATED-RELATED"/>
    <property type="match status" value="1"/>
</dbReference>
<comment type="subcellular location">
    <subcellularLocation>
        <location evidence="1 7">Cell membrane</location>
        <topology evidence="1 7">Multi-pass membrane protein</topology>
    </subcellularLocation>
</comment>
<feature type="domain" description="ABC transmembrane type-1" evidence="8">
    <location>
        <begin position="72"/>
        <end position="263"/>
    </location>
</feature>
<evidence type="ECO:0000256" key="6">
    <source>
        <dbReference type="ARBA" id="ARBA00023136"/>
    </source>
</evidence>
<feature type="transmembrane region" description="Helical" evidence="7">
    <location>
        <begin position="12"/>
        <end position="33"/>
    </location>
</feature>
<dbReference type="Gene3D" id="1.10.3720.10">
    <property type="entry name" value="MetI-like"/>
    <property type="match status" value="1"/>
</dbReference>
<feature type="transmembrane region" description="Helical" evidence="7">
    <location>
        <begin position="141"/>
        <end position="163"/>
    </location>
</feature>
<keyword evidence="2 7" id="KW-0813">Transport</keyword>
<dbReference type="CDD" id="cd06261">
    <property type="entry name" value="TM_PBP2"/>
    <property type="match status" value="1"/>
</dbReference>
<keyword evidence="4 7" id="KW-0812">Transmembrane</keyword>
<comment type="caution">
    <text evidence="9">The sequence shown here is derived from an EMBL/GenBank/DDBJ whole genome shotgun (WGS) entry which is preliminary data.</text>
</comment>
<comment type="similarity">
    <text evidence="7">Belongs to the binding-protein-dependent transport system permease family.</text>
</comment>
<evidence type="ECO:0000256" key="3">
    <source>
        <dbReference type="ARBA" id="ARBA00022475"/>
    </source>
</evidence>
<proteinExistence type="inferred from homology"/>
<keyword evidence="6 7" id="KW-0472">Membrane</keyword>
<feature type="transmembrane region" description="Helical" evidence="7">
    <location>
        <begin position="242"/>
        <end position="263"/>
    </location>
</feature>
<dbReference type="Pfam" id="PF00528">
    <property type="entry name" value="BPD_transp_1"/>
    <property type="match status" value="1"/>
</dbReference>
<evidence type="ECO:0000259" key="8">
    <source>
        <dbReference type="PROSITE" id="PS50928"/>
    </source>
</evidence>
<evidence type="ECO:0000256" key="7">
    <source>
        <dbReference type="RuleBase" id="RU363032"/>
    </source>
</evidence>
<keyword evidence="3" id="KW-1003">Cell membrane</keyword>
<dbReference type="PANTHER" id="PTHR43744:SF12">
    <property type="entry name" value="ABC TRANSPORTER PERMEASE PROTEIN MG189-RELATED"/>
    <property type="match status" value="1"/>
</dbReference>
<dbReference type="InterPro" id="IPR000515">
    <property type="entry name" value="MetI-like"/>
</dbReference>
<dbReference type="Proteomes" id="UP000233256">
    <property type="component" value="Unassembled WGS sequence"/>
</dbReference>
<organism evidence="9 10">
    <name type="scientific">Candidatus Wallbacteria bacterium HGW-Wallbacteria-1</name>
    <dbReference type="NCBI Taxonomy" id="2013854"/>
    <lineage>
        <taxon>Bacteria</taxon>
        <taxon>Candidatus Walliibacteriota</taxon>
    </lineage>
</organism>
<reference evidence="9 10" key="1">
    <citation type="journal article" date="2017" name="ISME J.">
        <title>Potential for microbial H2 and metal transformations associated with novel bacteria and archaea in deep terrestrial subsurface sediments.</title>
        <authorList>
            <person name="Hernsdorf A.W."/>
            <person name="Amano Y."/>
            <person name="Miyakawa K."/>
            <person name="Ise K."/>
            <person name="Suzuki Y."/>
            <person name="Anantharaman K."/>
            <person name="Probst A."/>
            <person name="Burstein D."/>
            <person name="Thomas B.C."/>
            <person name="Banfield J.F."/>
        </authorList>
    </citation>
    <scope>NUCLEOTIDE SEQUENCE [LARGE SCALE GENOMIC DNA]</scope>
    <source>
        <strain evidence="9">HGW-Wallbacteria-1</strain>
    </source>
</reference>
<dbReference type="GO" id="GO:0055085">
    <property type="term" value="P:transmembrane transport"/>
    <property type="evidence" value="ECO:0007669"/>
    <property type="project" value="InterPro"/>
</dbReference>
<evidence type="ECO:0000313" key="10">
    <source>
        <dbReference type="Proteomes" id="UP000233256"/>
    </source>
</evidence>
<feature type="transmembrane region" description="Helical" evidence="7">
    <location>
        <begin position="184"/>
        <end position="206"/>
    </location>
</feature>
<sequence length="278" mass="31236">MPVRKSLVPWKIFAYSIMVLFTILAITPLLWLLTSSFKPHAEIVRNPLGLPRTWYMENFRRAWTQGSLGVYFMNSIFYSVIATSTTTLFALGSGYTFAKFNYRISKFFFALYTLGLLITVHSVIVPLFVLETYIGIGNTRLGVIIPYIAFGLPFAVYLATGYLKGIPDSLEEAALIDGATYMQIFQYIIVPVATPIIATMFIYTFLSNWNEFVLVLTLTSKTAIRSLPVGINSFAGGMSRDYGLQFSALVIGTIPMILFYLIFHEYLERGFAAGISKE</sequence>
<dbReference type="AlphaFoldDB" id="A0A2N1PHK7"/>
<dbReference type="InterPro" id="IPR035906">
    <property type="entry name" value="MetI-like_sf"/>
</dbReference>
<evidence type="ECO:0000256" key="5">
    <source>
        <dbReference type="ARBA" id="ARBA00022989"/>
    </source>
</evidence>
<evidence type="ECO:0000313" key="9">
    <source>
        <dbReference type="EMBL" id="PKK87812.1"/>
    </source>
</evidence>
<evidence type="ECO:0000256" key="1">
    <source>
        <dbReference type="ARBA" id="ARBA00004651"/>
    </source>
</evidence>
<feature type="transmembrane region" description="Helical" evidence="7">
    <location>
        <begin position="109"/>
        <end position="129"/>
    </location>
</feature>
<dbReference type="PROSITE" id="PS50928">
    <property type="entry name" value="ABC_TM1"/>
    <property type="match status" value="1"/>
</dbReference>
<keyword evidence="5 7" id="KW-1133">Transmembrane helix</keyword>
<evidence type="ECO:0000256" key="4">
    <source>
        <dbReference type="ARBA" id="ARBA00022692"/>
    </source>
</evidence>
<name>A0A2N1PHK7_9BACT</name>
<dbReference type="GO" id="GO:0005886">
    <property type="term" value="C:plasma membrane"/>
    <property type="evidence" value="ECO:0007669"/>
    <property type="project" value="UniProtKB-SubCell"/>
</dbReference>
<evidence type="ECO:0000256" key="2">
    <source>
        <dbReference type="ARBA" id="ARBA00022448"/>
    </source>
</evidence>
<gene>
    <name evidence="9" type="ORF">CVV64_21455</name>
</gene>
<protein>
    <submittedName>
        <fullName evidence="9">Sugar ABC transporter permease</fullName>
    </submittedName>
</protein>
<feature type="transmembrane region" description="Helical" evidence="7">
    <location>
        <begin position="76"/>
        <end position="97"/>
    </location>
</feature>
<dbReference type="EMBL" id="PGXC01000103">
    <property type="protein sequence ID" value="PKK87812.1"/>
    <property type="molecule type" value="Genomic_DNA"/>
</dbReference>
<accession>A0A2N1PHK7</accession>